<protein>
    <submittedName>
        <fullName evidence="1">DUF1059 domain-containing protein</fullName>
    </submittedName>
</protein>
<proteinExistence type="predicted"/>
<sequence>MGRKFIDCREISSDVKCSVAIVADTADEVVDAAVLHAVAVHREQDTPQLREGIRSMVKDGSPPA</sequence>
<reference evidence="1 2" key="1">
    <citation type="journal article" date="2019" name="Microorganisms">
        <title>Genome Insights into the Novel Species Microvirga brassicacearum, a Rapeseed Endophyte with Biotechnological Potential.</title>
        <authorList>
            <person name="Jimenez-Gomez A."/>
            <person name="Saati-Santamaria Z."/>
            <person name="Igual J.M."/>
            <person name="Rivas R."/>
            <person name="Mateos P.F."/>
            <person name="Garcia-Fraile P."/>
        </authorList>
    </citation>
    <scope>NUCLEOTIDE SEQUENCE [LARGE SCALE GENOMIC DNA]</scope>
    <source>
        <strain evidence="1 2">CDVBN77</strain>
    </source>
</reference>
<dbReference type="AlphaFoldDB" id="A0A5N3P6M4"/>
<dbReference type="EMBL" id="VCMV01000036">
    <property type="protein sequence ID" value="KAB0265372.1"/>
    <property type="molecule type" value="Genomic_DNA"/>
</dbReference>
<evidence type="ECO:0000313" key="1">
    <source>
        <dbReference type="EMBL" id="KAB0265372.1"/>
    </source>
</evidence>
<dbReference type="InterPro" id="IPR009409">
    <property type="entry name" value="DUF1059"/>
</dbReference>
<keyword evidence="2" id="KW-1185">Reference proteome</keyword>
<evidence type="ECO:0000313" key="2">
    <source>
        <dbReference type="Proteomes" id="UP000325684"/>
    </source>
</evidence>
<accession>A0A5N3P6M4</accession>
<organism evidence="1 2">
    <name type="scientific">Microvirga brassicacearum</name>
    <dbReference type="NCBI Taxonomy" id="2580413"/>
    <lineage>
        <taxon>Bacteria</taxon>
        <taxon>Pseudomonadati</taxon>
        <taxon>Pseudomonadota</taxon>
        <taxon>Alphaproteobacteria</taxon>
        <taxon>Hyphomicrobiales</taxon>
        <taxon>Methylobacteriaceae</taxon>
        <taxon>Microvirga</taxon>
    </lineage>
</organism>
<comment type="caution">
    <text evidence="1">The sequence shown here is derived from an EMBL/GenBank/DDBJ whole genome shotgun (WGS) entry which is preliminary data.</text>
</comment>
<dbReference type="Proteomes" id="UP000325684">
    <property type="component" value="Unassembled WGS sequence"/>
</dbReference>
<dbReference type="RefSeq" id="WP_150947342.1">
    <property type="nucleotide sequence ID" value="NZ_VCMV01000036.1"/>
</dbReference>
<name>A0A5N3P6M4_9HYPH</name>
<gene>
    <name evidence="1" type="ORF">FEZ63_18795</name>
</gene>
<dbReference type="Pfam" id="PF06348">
    <property type="entry name" value="DUF1059"/>
    <property type="match status" value="1"/>
</dbReference>